<dbReference type="InterPro" id="IPR054710">
    <property type="entry name" value="Tri101-like_N"/>
</dbReference>
<organism evidence="4 5">
    <name type="scientific">Aspergillus rambellii</name>
    <dbReference type="NCBI Taxonomy" id="308745"/>
    <lineage>
        <taxon>Eukaryota</taxon>
        <taxon>Fungi</taxon>
        <taxon>Dikarya</taxon>
        <taxon>Ascomycota</taxon>
        <taxon>Pezizomycotina</taxon>
        <taxon>Eurotiomycetes</taxon>
        <taxon>Eurotiomycetidae</taxon>
        <taxon>Eurotiales</taxon>
        <taxon>Aspergillaceae</taxon>
        <taxon>Aspergillus</taxon>
        <taxon>Aspergillus subgen. Nidulantes</taxon>
    </lineage>
</organism>
<dbReference type="InterPro" id="IPR051283">
    <property type="entry name" value="Sec_Metabolite_Acyltrans"/>
</dbReference>
<feature type="domain" description="Trichothecene 3-O-acetyltransferase-like N-terminal" evidence="3">
    <location>
        <begin position="16"/>
        <end position="181"/>
    </location>
</feature>
<dbReference type="PANTHER" id="PTHR31896:SF64">
    <property type="entry name" value="TRICHOTHECENE 3-O-ACETYLTRANSFERASE"/>
    <property type="match status" value="1"/>
</dbReference>
<accession>A0A0F8UU93</accession>
<evidence type="ECO:0000313" key="4">
    <source>
        <dbReference type="EMBL" id="KKK23053.1"/>
    </source>
</evidence>
<evidence type="ECO:0000313" key="5">
    <source>
        <dbReference type="Proteomes" id="UP000034291"/>
    </source>
</evidence>
<dbReference type="Proteomes" id="UP000034291">
    <property type="component" value="Unassembled WGS sequence"/>
</dbReference>
<sequence length="471" mass="51957">MAFQDVLGQLPLLKSYTHILFCFSLSDSDRDTVIAALQSATQHLLAAFPFLGGQVVHKQVRAGHSGYFTIEDWVAPSPTDTRGEAGNAEEIERKILHIRDLSDTLPSYAALCAARAPSYMLPGSLLAPPRPAFPLTYPQDGLAPVLEIQASLIQGGLLLDLAAQHNIIDATGIFHMAGLLARLMDSPPGDIQKPEIQLGNCDRRNLIPLLPDQEPLPDNLSVLKPERFPPQLDTDTLAQFKWYWLHFSPEAIVHICREANSHPEDFIDPITSVSVNDALTAFCWQRIALIRFQTSSGPDNDEEEEEEKTSQLTRATDLRRAMNLSPAYMGHMVRTANLRLPVSLITRSSLSNLASRLRVCVQEHTTPYAVRAYASLIARETDKSRIAYAGSFDPRTDFSCSSVAHIKLPFFGGLGKPEFMRRPTFGPLPGGMYIGPGWGGVGLDAVVCLLGTEMELLKKDECWNSLVETIE</sequence>
<keyword evidence="5" id="KW-1185">Reference proteome</keyword>
<dbReference type="EMBL" id="JZBS01001361">
    <property type="protein sequence ID" value="KKK23053.1"/>
    <property type="molecule type" value="Genomic_DNA"/>
</dbReference>
<dbReference type="GO" id="GO:0016746">
    <property type="term" value="F:acyltransferase activity"/>
    <property type="evidence" value="ECO:0007669"/>
    <property type="project" value="UniProtKB-KW"/>
</dbReference>
<evidence type="ECO:0000259" key="3">
    <source>
        <dbReference type="Pfam" id="PF22664"/>
    </source>
</evidence>
<keyword evidence="2" id="KW-0012">Acyltransferase</keyword>
<protein>
    <recommendedName>
        <fullName evidence="3">Trichothecene 3-O-acetyltransferase-like N-terminal domain-containing protein</fullName>
    </recommendedName>
</protein>
<dbReference type="Pfam" id="PF22664">
    <property type="entry name" value="TRI-like_N"/>
    <property type="match status" value="1"/>
</dbReference>
<reference evidence="4 5" key="1">
    <citation type="submission" date="2015-02" db="EMBL/GenBank/DDBJ databases">
        <title>Draft Genome Sequences of Two Closely-Related Aflatoxigenic Aspergillus Species Obtained from the Cote d'Ivoire.</title>
        <authorList>
            <person name="Moore G.G."/>
            <person name="Beltz S.B."/>
            <person name="Mack B.M."/>
        </authorList>
    </citation>
    <scope>NUCLEOTIDE SEQUENCE [LARGE SCALE GENOMIC DNA]</scope>
    <source>
        <strain evidence="4 5">SRRC1468</strain>
    </source>
</reference>
<dbReference type="STRING" id="308745.A0A0F8UU93"/>
<proteinExistence type="predicted"/>
<evidence type="ECO:0000256" key="2">
    <source>
        <dbReference type="ARBA" id="ARBA00023315"/>
    </source>
</evidence>
<dbReference type="AlphaFoldDB" id="A0A0F8UU93"/>
<name>A0A0F8UU93_9EURO</name>
<comment type="caution">
    <text evidence="4">The sequence shown here is derived from an EMBL/GenBank/DDBJ whole genome shotgun (WGS) entry which is preliminary data.</text>
</comment>
<evidence type="ECO:0000256" key="1">
    <source>
        <dbReference type="ARBA" id="ARBA00022679"/>
    </source>
</evidence>
<dbReference type="Gene3D" id="3.30.559.10">
    <property type="entry name" value="Chloramphenicol acetyltransferase-like domain"/>
    <property type="match status" value="2"/>
</dbReference>
<dbReference type="PANTHER" id="PTHR31896">
    <property type="entry name" value="FAMILY REGULATORY PROTEIN, PUTATIVE (AFU_ORTHOLOGUE AFUA_3G14730)-RELATED"/>
    <property type="match status" value="1"/>
</dbReference>
<keyword evidence="1" id="KW-0808">Transferase</keyword>
<dbReference type="InterPro" id="IPR023213">
    <property type="entry name" value="CAT-like_dom_sf"/>
</dbReference>
<dbReference type="OrthoDB" id="1862401at2759"/>
<gene>
    <name evidence="4" type="ORF">ARAM_004823</name>
</gene>